<proteinExistence type="predicted"/>
<dbReference type="Proteomes" id="UP000037510">
    <property type="component" value="Unassembled WGS sequence"/>
</dbReference>
<evidence type="ECO:0000313" key="2">
    <source>
        <dbReference type="Proteomes" id="UP000037510"/>
    </source>
</evidence>
<evidence type="ECO:0000313" key="1">
    <source>
        <dbReference type="EMBL" id="KOB68036.1"/>
    </source>
</evidence>
<gene>
    <name evidence="1" type="ORF">OBRU01_18779</name>
</gene>
<dbReference type="OrthoDB" id="8022048at2759"/>
<sequence>MTSEESLDVVKKTDSKKAEACANFAKDIPEKREEEQKRKSHELMRLVYELPEERNEIIENNNMLKENPPITIVEITEQNGCDTELGAECDNDVYIGSPDLENKVYNVIPTDILCEEFKEVIDRASPDDCTDEDLVELKKILESKPKVLERYLRECASVEEVNRIHSVTSFGPLSPRPHHEARSTSVTSDLFQLWLSSSPVKV</sequence>
<reference evidence="1 2" key="1">
    <citation type="journal article" date="2015" name="Genome Biol. Evol.">
        <title>The genome of winter moth (Operophtera brumata) provides a genomic perspective on sexual dimorphism and phenology.</title>
        <authorList>
            <person name="Derks M.F."/>
            <person name="Smit S."/>
            <person name="Salis L."/>
            <person name="Schijlen E."/>
            <person name="Bossers A."/>
            <person name="Mateman C."/>
            <person name="Pijl A.S."/>
            <person name="de Ridder D."/>
            <person name="Groenen M.A."/>
            <person name="Visser M.E."/>
            <person name="Megens H.J."/>
        </authorList>
    </citation>
    <scope>NUCLEOTIDE SEQUENCE [LARGE SCALE GENOMIC DNA]</scope>
    <source>
        <strain evidence="1">WM2013NL</strain>
        <tissue evidence="1">Head and thorax</tissue>
    </source>
</reference>
<dbReference type="AlphaFoldDB" id="A0A0L7KY91"/>
<organism evidence="1 2">
    <name type="scientific">Operophtera brumata</name>
    <name type="common">Winter moth</name>
    <name type="synonym">Phalaena brumata</name>
    <dbReference type="NCBI Taxonomy" id="104452"/>
    <lineage>
        <taxon>Eukaryota</taxon>
        <taxon>Metazoa</taxon>
        <taxon>Ecdysozoa</taxon>
        <taxon>Arthropoda</taxon>
        <taxon>Hexapoda</taxon>
        <taxon>Insecta</taxon>
        <taxon>Pterygota</taxon>
        <taxon>Neoptera</taxon>
        <taxon>Endopterygota</taxon>
        <taxon>Lepidoptera</taxon>
        <taxon>Glossata</taxon>
        <taxon>Ditrysia</taxon>
        <taxon>Geometroidea</taxon>
        <taxon>Geometridae</taxon>
        <taxon>Larentiinae</taxon>
        <taxon>Operophtera</taxon>
    </lineage>
</organism>
<protein>
    <submittedName>
        <fullName evidence="1">Uncharacterized protein</fullName>
    </submittedName>
</protein>
<dbReference type="EMBL" id="JTDY01004536">
    <property type="protein sequence ID" value="KOB68036.1"/>
    <property type="molecule type" value="Genomic_DNA"/>
</dbReference>
<comment type="caution">
    <text evidence="1">The sequence shown here is derived from an EMBL/GenBank/DDBJ whole genome shotgun (WGS) entry which is preliminary data.</text>
</comment>
<accession>A0A0L7KY91</accession>
<name>A0A0L7KY91_OPEBR</name>
<keyword evidence="2" id="KW-1185">Reference proteome</keyword>